<dbReference type="STRING" id="749551.HMPREF9555_01364"/>
<evidence type="ECO:0000259" key="2">
    <source>
        <dbReference type="SMART" id="SM00849"/>
    </source>
</evidence>
<dbReference type="InterPro" id="IPR035681">
    <property type="entry name" value="ComA-like_MBL"/>
</dbReference>
<dbReference type="CDD" id="cd07731">
    <property type="entry name" value="ComA-like_MBL-fold"/>
    <property type="match status" value="1"/>
</dbReference>
<evidence type="ECO:0000313" key="3">
    <source>
        <dbReference type="EMBL" id="EFW29553.1"/>
    </source>
</evidence>
<dbReference type="InterPro" id="IPR001279">
    <property type="entry name" value="Metallo-B-lactamas"/>
</dbReference>
<dbReference type="Gene3D" id="3.60.15.10">
    <property type="entry name" value="Ribonuclease Z/Hydroxyacylglutathione hydrolase-like"/>
    <property type="match status" value="1"/>
</dbReference>
<dbReference type="PANTHER" id="PTHR30619:SF1">
    <property type="entry name" value="RECOMBINATION PROTEIN 2"/>
    <property type="match status" value="1"/>
</dbReference>
<reference evidence="3 4" key="1">
    <citation type="submission" date="2010-08" db="EMBL/GenBank/DDBJ databases">
        <authorList>
            <person name="Weinstock G."/>
            <person name="Sodergren E."/>
            <person name="Clifton S."/>
            <person name="Fulton L."/>
            <person name="Fulton B."/>
            <person name="Courtney L."/>
            <person name="Fronick C."/>
            <person name="Harrison M."/>
            <person name="Strong C."/>
            <person name="Farmer C."/>
            <person name="Delahaunty K."/>
            <person name="Markovic C."/>
            <person name="Hall O."/>
            <person name="Minx P."/>
            <person name="Tomlinson C."/>
            <person name="Mitreva M."/>
            <person name="Hou S."/>
            <person name="Chen J."/>
            <person name="Wollam A."/>
            <person name="Pepin K.H."/>
            <person name="Johnson M."/>
            <person name="Bhonagiri V."/>
            <person name="Zhang X."/>
            <person name="Suruliraj S."/>
            <person name="Warren W."/>
            <person name="Chinwalla A."/>
            <person name="Mardis E.R."/>
            <person name="Wilson R.K."/>
        </authorList>
    </citation>
    <scope>NUCLEOTIDE SEQUENCE [LARGE SCALE GENOMIC DNA]</scope>
    <source>
        <strain evidence="3 4">F0399</strain>
    </source>
</reference>
<dbReference type="AlphaFoldDB" id="E7N2Z2"/>
<proteinExistence type="predicted"/>
<dbReference type="EMBL" id="AECV01000023">
    <property type="protein sequence ID" value="EFW29553.1"/>
    <property type="molecule type" value="Genomic_DNA"/>
</dbReference>
<name>E7N2Z2_9FIRM</name>
<dbReference type="PANTHER" id="PTHR30619">
    <property type="entry name" value="DNA INTERNALIZATION/COMPETENCE PROTEIN COMEC/REC2"/>
    <property type="match status" value="1"/>
</dbReference>
<dbReference type="Pfam" id="PF00753">
    <property type="entry name" value="Lactamase_B"/>
    <property type="match status" value="1"/>
</dbReference>
<dbReference type="HOGENOM" id="CLU_010363_0_1_9"/>
<sequence>MKKPFGKHLWLGLAAVIIFVLAQFLVQRFSAAPSAHSTGEVRPAEGTLVVRMLEIGQGDAILVQTGTENILIDTADVDERDQLRTQLAKAGIEKGGRIDKIILTHPHADHIGGMDVLLREYAVGEVYDNGQPSNSPIYRGYMKLLAEKRVPSRALTAGDTIDLGSGARFEVVAPTAAMIDEVHAKKKKKSDPNNECVVGRLVFGDFSMMFTGDAEDVEEESILAHTSADRLRSTVLKVGHHGSKTSSTSAFLEAVHPSVGLISCGFPNKYWHPHKSTRTALSKRGIDVYSTPVNGMITVVSDGKTCRVETEKGDKNDFGIYEKREKDEPKESKGTGRKQ</sequence>
<accession>E7N2Z2</accession>
<organism evidence="3 4">
    <name type="scientific">Selenomonas artemidis F0399</name>
    <dbReference type="NCBI Taxonomy" id="749551"/>
    <lineage>
        <taxon>Bacteria</taxon>
        <taxon>Bacillati</taxon>
        <taxon>Bacillota</taxon>
        <taxon>Negativicutes</taxon>
        <taxon>Selenomonadales</taxon>
        <taxon>Selenomonadaceae</taxon>
        <taxon>Selenomonas</taxon>
    </lineage>
</organism>
<dbReference type="Proteomes" id="UP000004633">
    <property type="component" value="Unassembled WGS sequence"/>
</dbReference>
<keyword evidence="4" id="KW-1185">Reference proteome</keyword>
<protein>
    <submittedName>
        <fullName evidence="3">Metallo-beta-lactamase domain protein</fullName>
    </submittedName>
</protein>
<dbReference type="InterPro" id="IPR052159">
    <property type="entry name" value="Competence_DNA_uptake"/>
</dbReference>
<dbReference type="InterPro" id="IPR036866">
    <property type="entry name" value="RibonucZ/Hydroxyglut_hydro"/>
</dbReference>
<feature type="region of interest" description="Disordered" evidence="1">
    <location>
        <begin position="313"/>
        <end position="339"/>
    </location>
</feature>
<feature type="domain" description="Metallo-beta-lactamase" evidence="2">
    <location>
        <begin position="57"/>
        <end position="266"/>
    </location>
</feature>
<comment type="caution">
    <text evidence="3">The sequence shown here is derived from an EMBL/GenBank/DDBJ whole genome shotgun (WGS) entry which is preliminary data.</text>
</comment>
<dbReference type="RefSeq" id="WP_009350022.1">
    <property type="nucleotide sequence ID" value="NZ_GL638136.1"/>
</dbReference>
<evidence type="ECO:0000256" key="1">
    <source>
        <dbReference type="SAM" id="MobiDB-lite"/>
    </source>
</evidence>
<dbReference type="SMART" id="SM00849">
    <property type="entry name" value="Lactamase_B"/>
    <property type="match status" value="1"/>
</dbReference>
<evidence type="ECO:0000313" key="4">
    <source>
        <dbReference type="Proteomes" id="UP000004633"/>
    </source>
</evidence>
<gene>
    <name evidence="3" type="ORF">HMPREF9555_01364</name>
</gene>
<dbReference type="SUPFAM" id="SSF56281">
    <property type="entry name" value="Metallo-hydrolase/oxidoreductase"/>
    <property type="match status" value="1"/>
</dbReference>